<evidence type="ECO:0000256" key="1">
    <source>
        <dbReference type="SAM" id="MobiDB-lite"/>
    </source>
</evidence>
<protein>
    <submittedName>
        <fullName evidence="2">Uncharacterized protein</fullName>
    </submittedName>
</protein>
<gene>
    <name evidence="2" type="primary">ABSGL_07739.1 scaffold 9091</name>
</gene>
<keyword evidence="3" id="KW-1185">Reference proteome</keyword>
<dbReference type="Proteomes" id="UP000078561">
    <property type="component" value="Unassembled WGS sequence"/>
</dbReference>
<proteinExistence type="predicted"/>
<reference evidence="2" key="1">
    <citation type="submission" date="2016-04" db="EMBL/GenBank/DDBJ databases">
        <authorList>
            <person name="Evans L.H."/>
            <person name="Alamgir A."/>
            <person name="Owens N."/>
            <person name="Weber N.D."/>
            <person name="Virtaneva K."/>
            <person name="Barbian K."/>
            <person name="Babar A."/>
            <person name="Rosenke K."/>
        </authorList>
    </citation>
    <scope>NUCLEOTIDE SEQUENCE [LARGE SCALE GENOMIC DNA]</scope>
    <source>
        <strain evidence="2">CBS 101.48</strain>
    </source>
</reference>
<dbReference type="AlphaFoldDB" id="A0A163JR60"/>
<dbReference type="InParanoid" id="A0A163JR60"/>
<organism evidence="2">
    <name type="scientific">Absidia glauca</name>
    <name type="common">Pin mould</name>
    <dbReference type="NCBI Taxonomy" id="4829"/>
    <lineage>
        <taxon>Eukaryota</taxon>
        <taxon>Fungi</taxon>
        <taxon>Fungi incertae sedis</taxon>
        <taxon>Mucoromycota</taxon>
        <taxon>Mucoromycotina</taxon>
        <taxon>Mucoromycetes</taxon>
        <taxon>Mucorales</taxon>
        <taxon>Cunninghamellaceae</taxon>
        <taxon>Absidia</taxon>
    </lineage>
</organism>
<feature type="region of interest" description="Disordered" evidence="1">
    <location>
        <begin position="1"/>
        <end position="45"/>
    </location>
</feature>
<accession>A0A163JR60</accession>
<feature type="compositionally biased region" description="Basic residues" evidence="1">
    <location>
        <begin position="11"/>
        <end position="38"/>
    </location>
</feature>
<evidence type="ECO:0000313" key="3">
    <source>
        <dbReference type="Proteomes" id="UP000078561"/>
    </source>
</evidence>
<dbReference type="EMBL" id="LT553633">
    <property type="protein sequence ID" value="SAM01984.1"/>
    <property type="molecule type" value="Genomic_DNA"/>
</dbReference>
<name>A0A163JR60_ABSGL</name>
<evidence type="ECO:0000313" key="2">
    <source>
        <dbReference type="EMBL" id="SAM01984.1"/>
    </source>
</evidence>
<sequence length="91" mass="11095">MGDIKLLSSRSFRHRRRRYRRHRRSQSKVEKKSRRCKKQLVSQGKKMNKMVGRVALLCIRRLRWFHRGRVVRSVMSKSIENKSDEEVKEEV</sequence>